<dbReference type="AlphaFoldDB" id="A0AAD5XWF5"/>
<dbReference type="InterPro" id="IPR040415">
    <property type="entry name" value="SETD9"/>
</dbReference>
<name>A0AAD5XWF5_9FUNG</name>
<reference evidence="1" key="1">
    <citation type="submission" date="2020-05" db="EMBL/GenBank/DDBJ databases">
        <title>Phylogenomic resolution of chytrid fungi.</title>
        <authorList>
            <person name="Stajich J.E."/>
            <person name="Amses K."/>
            <person name="Simmons R."/>
            <person name="Seto K."/>
            <person name="Myers J."/>
            <person name="Bonds A."/>
            <person name="Quandt C.A."/>
            <person name="Barry K."/>
            <person name="Liu P."/>
            <person name="Grigoriev I."/>
            <person name="Longcore J.E."/>
            <person name="James T.Y."/>
        </authorList>
    </citation>
    <scope>NUCLEOTIDE SEQUENCE</scope>
    <source>
        <strain evidence="1">JEL0476</strain>
    </source>
</reference>
<dbReference type="CDD" id="cd10537">
    <property type="entry name" value="SET_SETD9"/>
    <property type="match status" value="1"/>
</dbReference>
<accession>A0AAD5XWF5</accession>
<protein>
    <submittedName>
        <fullName evidence="1">Uncharacterized protein</fullName>
    </submittedName>
</protein>
<dbReference type="PANTHER" id="PTHR33524:SF2">
    <property type="entry name" value="SET DOMAIN-CONTAINING PROTEIN 9"/>
    <property type="match status" value="1"/>
</dbReference>
<keyword evidence="2" id="KW-1185">Reference proteome</keyword>
<dbReference type="InterPro" id="IPR046341">
    <property type="entry name" value="SET_dom_sf"/>
</dbReference>
<dbReference type="PANTHER" id="PTHR33524">
    <property type="entry name" value="C5ORF35"/>
    <property type="match status" value="1"/>
</dbReference>
<dbReference type="Proteomes" id="UP001211065">
    <property type="component" value="Unassembled WGS sequence"/>
</dbReference>
<proteinExistence type="predicted"/>
<gene>
    <name evidence="1" type="ORF">HK099_003074</name>
</gene>
<dbReference type="Gene3D" id="2.170.270.10">
    <property type="entry name" value="SET domain"/>
    <property type="match status" value="1"/>
</dbReference>
<evidence type="ECO:0000313" key="1">
    <source>
        <dbReference type="EMBL" id="KAJ3221818.1"/>
    </source>
</evidence>
<comment type="caution">
    <text evidence="1">The sequence shown here is derived from an EMBL/GenBank/DDBJ whole genome shotgun (WGS) entry which is preliminary data.</text>
</comment>
<dbReference type="EMBL" id="JADGJW010000207">
    <property type="protein sequence ID" value="KAJ3221818.1"/>
    <property type="molecule type" value="Genomic_DNA"/>
</dbReference>
<evidence type="ECO:0000313" key="2">
    <source>
        <dbReference type="Proteomes" id="UP001211065"/>
    </source>
</evidence>
<sequence>MRNYLNRFSPLQLLKLHISRQIPTSADALKSINSPTLLTSLSELLNEIHEKSFGNLAKNELQINFKLSKKESNIKKAGDGVFITGFRKKNSIVALYPGLIYDQANDPKFIPSLNNQYFLRCFDGIYCDGKYNGLSKLLYTSKYSRINDPLQTIKFGDRSWLKKEELLNFLNCGQFINNANQNFTSNVRYQELNVPPTFPMELRYLIPNLHYRENWIPFEDFTRVICLISTRDLKNEELFSTYNDVVVV</sequence>
<organism evidence="1 2">
    <name type="scientific">Clydaea vesicula</name>
    <dbReference type="NCBI Taxonomy" id="447962"/>
    <lineage>
        <taxon>Eukaryota</taxon>
        <taxon>Fungi</taxon>
        <taxon>Fungi incertae sedis</taxon>
        <taxon>Chytridiomycota</taxon>
        <taxon>Chytridiomycota incertae sedis</taxon>
        <taxon>Chytridiomycetes</taxon>
        <taxon>Lobulomycetales</taxon>
        <taxon>Lobulomycetaceae</taxon>
        <taxon>Clydaea</taxon>
    </lineage>
</organism>